<dbReference type="SUPFAM" id="SSF109854">
    <property type="entry name" value="DinB/YfiT-like putative metalloenzymes"/>
    <property type="match status" value="1"/>
</dbReference>
<sequence>MTEQVFNFIIQTRQAFIQLVDSLSVAELNQIPEGFRNNIIWNFGHIVVSTQTLCYVRTGIKNDATEVKYNDDYKRDTKPSRYINAEEINELKSLAISTIESIREDYEQGVFKKVQSFATLTYKVEMTSFEEILTTTAGHDNIHLGYALAQKNLIKKQ</sequence>
<dbReference type="RefSeq" id="WP_379660957.1">
    <property type="nucleotide sequence ID" value="NZ_JBHUDG010000002.1"/>
</dbReference>
<evidence type="ECO:0000313" key="3">
    <source>
        <dbReference type="Proteomes" id="UP001597118"/>
    </source>
</evidence>
<keyword evidence="3" id="KW-1185">Reference proteome</keyword>
<evidence type="ECO:0000259" key="1">
    <source>
        <dbReference type="Pfam" id="PF12867"/>
    </source>
</evidence>
<dbReference type="Pfam" id="PF12867">
    <property type="entry name" value="DinB_2"/>
    <property type="match status" value="1"/>
</dbReference>
<dbReference type="InterPro" id="IPR034660">
    <property type="entry name" value="DinB/YfiT-like"/>
</dbReference>
<evidence type="ECO:0000313" key="2">
    <source>
        <dbReference type="EMBL" id="MFD1628573.1"/>
    </source>
</evidence>
<protein>
    <submittedName>
        <fullName evidence="2">DinB family protein</fullName>
    </submittedName>
</protein>
<proteinExistence type="predicted"/>
<dbReference type="Gene3D" id="1.20.120.450">
    <property type="entry name" value="dinb family like domain"/>
    <property type="match status" value="1"/>
</dbReference>
<dbReference type="EMBL" id="JBHUDG010000002">
    <property type="protein sequence ID" value="MFD1628573.1"/>
    <property type="molecule type" value="Genomic_DNA"/>
</dbReference>
<accession>A0ABW4I751</accession>
<organism evidence="2 3">
    <name type="scientific">Pseudopedobacter beijingensis</name>
    <dbReference type="NCBI Taxonomy" id="1207056"/>
    <lineage>
        <taxon>Bacteria</taxon>
        <taxon>Pseudomonadati</taxon>
        <taxon>Bacteroidota</taxon>
        <taxon>Sphingobacteriia</taxon>
        <taxon>Sphingobacteriales</taxon>
        <taxon>Sphingobacteriaceae</taxon>
        <taxon>Pseudopedobacter</taxon>
    </lineage>
</organism>
<dbReference type="InterPro" id="IPR024775">
    <property type="entry name" value="DinB-like"/>
</dbReference>
<gene>
    <name evidence="2" type="ORF">ACFSAH_01720</name>
</gene>
<reference evidence="3" key="1">
    <citation type="journal article" date="2019" name="Int. J. Syst. Evol. Microbiol.">
        <title>The Global Catalogue of Microorganisms (GCM) 10K type strain sequencing project: providing services to taxonomists for standard genome sequencing and annotation.</title>
        <authorList>
            <consortium name="The Broad Institute Genomics Platform"/>
            <consortium name="The Broad Institute Genome Sequencing Center for Infectious Disease"/>
            <person name="Wu L."/>
            <person name="Ma J."/>
        </authorList>
    </citation>
    <scope>NUCLEOTIDE SEQUENCE [LARGE SCALE GENOMIC DNA]</scope>
    <source>
        <strain evidence="3">CCUG 53762</strain>
    </source>
</reference>
<name>A0ABW4I751_9SPHI</name>
<feature type="domain" description="DinB-like" evidence="1">
    <location>
        <begin position="11"/>
        <end position="146"/>
    </location>
</feature>
<dbReference type="Proteomes" id="UP001597118">
    <property type="component" value="Unassembled WGS sequence"/>
</dbReference>
<comment type="caution">
    <text evidence="2">The sequence shown here is derived from an EMBL/GenBank/DDBJ whole genome shotgun (WGS) entry which is preliminary data.</text>
</comment>